<evidence type="ECO:0000313" key="9">
    <source>
        <dbReference type="EMBL" id="EPZ36936.1"/>
    </source>
</evidence>
<dbReference type="SMART" id="SM00364">
    <property type="entry name" value="LRR_BAC"/>
    <property type="match status" value="3"/>
</dbReference>
<dbReference type="PROSITE" id="PS51221">
    <property type="entry name" value="TTL"/>
    <property type="match status" value="1"/>
</dbReference>
<gene>
    <name evidence="9" type="ORF">O9G_001381</name>
</gene>
<evidence type="ECO:0000313" key="10">
    <source>
        <dbReference type="Proteomes" id="UP000030755"/>
    </source>
</evidence>
<dbReference type="InterPro" id="IPR003591">
    <property type="entry name" value="Leu-rich_rpt_typical-subtyp"/>
</dbReference>
<reference evidence="9 10" key="1">
    <citation type="journal article" date="2013" name="Curr. Biol.">
        <title>Shared signatures of parasitism and phylogenomics unite Cryptomycota and microsporidia.</title>
        <authorList>
            <person name="James T.Y."/>
            <person name="Pelin A."/>
            <person name="Bonen L."/>
            <person name="Ahrendt S."/>
            <person name="Sain D."/>
            <person name="Corradi N."/>
            <person name="Stajich J.E."/>
        </authorList>
    </citation>
    <scope>NUCLEOTIDE SEQUENCE [LARGE SCALE GENOMIC DNA]</scope>
    <source>
        <strain evidence="9 10">CSF55</strain>
    </source>
</reference>
<dbReference type="EMBL" id="KE560384">
    <property type="protein sequence ID" value="EPZ36936.1"/>
    <property type="molecule type" value="Genomic_DNA"/>
</dbReference>
<sequence>MNNTIYDVMKDRGWKDVSTTGQYETDWDFHWADVFWVHEVFDTIHLLDHQRINHFRNHYELTRKDFLVKNVKRMVRYIEREFGRQEASKFEFISTSFVLPQEHAMFQEEFKRNPGFNDANLPVGKAQGKGIFLINKLSQISQWRKDPKTNSANERIEPEAYIVQKYIDNPYLIGGKKFDLRIYVLVTSYSPLTVYIHRNGFCRFSNSTYSSDAKDLSNLYIHATNVAVQKTAPNYDGERGCKWLLRNLKMFIMTKHGEKECKSLFGKIEAMIIRSLLCVQKVMIQDKHCFELYGYDVLIDNTLNPWLLEVNASPSFSAETQMDYELKHQVLNDCFDIIDMEKKFPLYDKKERPKVGGFDLVYLDGPIKHERAGDGESYLGKIKTIKLRGLTEIDNDETGRPRSFSLPAVCNHQDMNVPLPKEYLVEHFNKEDSYTDGSIENPIELDNELISRLHKVNDIEELTEIMTKLSSVKPDIERKRAKKVRLQPVTFKSLSSTVKIGMCSQNLARLSSNIGLLKQAQVLQLCCNEIQTLPVEIGYLKNLSVLTLSQNNLSELPESIGFLKKLQQLRVSNNKLTEIPKSIVALKELSVFCLDGNKIREIPQEIGQLEKLTTLDLSRNPIEFLPAEISRLHLLRYLSLDECPLLEVMPGFECFFASPSLKELCARSIIRHSLPIIKFLPDILKDYILTANECTFCGGPYFECCVRRGKVMTRGDHHVPIIYKLCKRHWDTEDERQVAMFERKPATSLSKTSSTLSIVNAYATISTKTSSPTKTRSSIGLNTSNVNDSIIPLTSLMEAPSLPNLEYPTVPRSKSFNSLFSKQRNKIKRSESSQLM</sequence>
<dbReference type="SMART" id="SM00369">
    <property type="entry name" value="LRR_TYP"/>
    <property type="match status" value="4"/>
</dbReference>
<dbReference type="PROSITE" id="PS51450">
    <property type="entry name" value="LRR"/>
    <property type="match status" value="2"/>
</dbReference>
<keyword evidence="4" id="KW-0677">Repeat</keyword>
<dbReference type="InterPro" id="IPR004344">
    <property type="entry name" value="TTL/TTLL_fam"/>
</dbReference>
<dbReference type="SUPFAM" id="SSF52058">
    <property type="entry name" value="L domain-like"/>
    <property type="match status" value="1"/>
</dbReference>
<evidence type="ECO:0000256" key="3">
    <source>
        <dbReference type="ARBA" id="ARBA00022614"/>
    </source>
</evidence>
<dbReference type="PANTHER" id="PTHR12241">
    <property type="entry name" value="TUBULIN POLYGLUTAMYLASE"/>
    <property type="match status" value="1"/>
</dbReference>
<dbReference type="PANTHER" id="PTHR12241:SF39">
    <property type="entry name" value="TUBULIN POLYGLUTAMYLASE TTLL9-RELATED"/>
    <property type="match status" value="1"/>
</dbReference>
<evidence type="ECO:0000256" key="7">
    <source>
        <dbReference type="ARBA" id="ARBA00030445"/>
    </source>
</evidence>
<dbReference type="Pfam" id="PF03133">
    <property type="entry name" value="TTL"/>
    <property type="match status" value="1"/>
</dbReference>
<dbReference type="GO" id="GO:0036064">
    <property type="term" value="C:ciliary basal body"/>
    <property type="evidence" value="ECO:0007669"/>
    <property type="project" value="TreeGrafter"/>
</dbReference>
<dbReference type="InterPro" id="IPR001611">
    <property type="entry name" value="Leu-rich_rpt"/>
</dbReference>
<dbReference type="InterPro" id="IPR032675">
    <property type="entry name" value="LRR_dom_sf"/>
</dbReference>
<evidence type="ECO:0000256" key="5">
    <source>
        <dbReference type="ARBA" id="ARBA00022741"/>
    </source>
</evidence>
<dbReference type="InterPro" id="IPR055414">
    <property type="entry name" value="LRR_R13L4/SHOC2-like"/>
</dbReference>
<keyword evidence="2 9" id="KW-0436">Ligase</keyword>
<keyword evidence="10" id="KW-1185">Reference proteome</keyword>
<organism evidence="9 10">
    <name type="scientific">Rozella allomycis (strain CSF55)</name>
    <dbReference type="NCBI Taxonomy" id="988480"/>
    <lineage>
        <taxon>Eukaryota</taxon>
        <taxon>Fungi</taxon>
        <taxon>Fungi incertae sedis</taxon>
        <taxon>Cryptomycota</taxon>
        <taxon>Cryptomycota incertae sedis</taxon>
        <taxon>Rozella</taxon>
    </lineage>
</organism>
<evidence type="ECO:0000256" key="2">
    <source>
        <dbReference type="ARBA" id="ARBA00022598"/>
    </source>
</evidence>
<feature type="domain" description="Disease resistance R13L4/SHOC-2-like LRR" evidence="8">
    <location>
        <begin position="503"/>
        <end position="593"/>
    </location>
</feature>
<name>A0A075B5B5_ROZAC</name>
<dbReference type="GO" id="GO:0000226">
    <property type="term" value="P:microtubule cytoskeleton organization"/>
    <property type="evidence" value="ECO:0007669"/>
    <property type="project" value="TreeGrafter"/>
</dbReference>
<dbReference type="GO" id="GO:0015631">
    <property type="term" value="F:tubulin binding"/>
    <property type="evidence" value="ECO:0007669"/>
    <property type="project" value="TreeGrafter"/>
</dbReference>
<dbReference type="GO" id="GO:0070740">
    <property type="term" value="F:tubulin-glutamic acid ligase activity"/>
    <property type="evidence" value="ECO:0007669"/>
    <property type="project" value="TreeGrafter"/>
</dbReference>
<dbReference type="STRING" id="988480.A0A075B5B5"/>
<keyword evidence="3" id="KW-0433">Leucine-rich repeat</keyword>
<dbReference type="SUPFAM" id="SSF56059">
    <property type="entry name" value="Glutathione synthetase ATP-binding domain-like"/>
    <property type="match status" value="1"/>
</dbReference>
<evidence type="ECO:0000256" key="6">
    <source>
        <dbReference type="ARBA" id="ARBA00022840"/>
    </source>
</evidence>
<keyword evidence="5" id="KW-0547">Nucleotide-binding</keyword>
<evidence type="ECO:0000256" key="1">
    <source>
        <dbReference type="ARBA" id="ARBA00006820"/>
    </source>
</evidence>
<dbReference type="Proteomes" id="UP000030755">
    <property type="component" value="Unassembled WGS sequence"/>
</dbReference>
<dbReference type="Gene3D" id="3.30.470.20">
    <property type="entry name" value="ATP-grasp fold, B domain"/>
    <property type="match status" value="1"/>
</dbReference>
<dbReference type="Pfam" id="PF00560">
    <property type="entry name" value="LRR_1"/>
    <property type="match status" value="1"/>
</dbReference>
<dbReference type="OrthoDB" id="202825at2759"/>
<dbReference type="Pfam" id="PF23598">
    <property type="entry name" value="LRR_14"/>
    <property type="match status" value="1"/>
</dbReference>
<proteinExistence type="inferred from homology"/>
<dbReference type="AlphaFoldDB" id="A0A075B5B5"/>
<comment type="similarity">
    <text evidence="1">Belongs to the tubulin--tyrosine ligase family.</text>
</comment>
<evidence type="ECO:0000259" key="8">
    <source>
        <dbReference type="Pfam" id="PF23598"/>
    </source>
</evidence>
<dbReference type="HOGENOM" id="CLU_339849_0_0_1"/>
<protein>
    <recommendedName>
        <fullName evidence="7">Tubulin--tyrosine ligase-like protein 9</fullName>
    </recommendedName>
</protein>
<keyword evidence="6" id="KW-0067">ATP-binding</keyword>
<dbReference type="Gene3D" id="3.80.10.10">
    <property type="entry name" value="Ribonuclease Inhibitor"/>
    <property type="match status" value="1"/>
</dbReference>
<evidence type="ECO:0000256" key="4">
    <source>
        <dbReference type="ARBA" id="ARBA00022737"/>
    </source>
</evidence>
<accession>A0A075B5B5</accession>
<dbReference type="GO" id="GO:0005524">
    <property type="term" value="F:ATP binding"/>
    <property type="evidence" value="ECO:0007669"/>
    <property type="project" value="UniProtKB-KW"/>
</dbReference>